<evidence type="ECO:0000256" key="8">
    <source>
        <dbReference type="ARBA" id="ARBA00023196"/>
    </source>
</evidence>
<comment type="similarity">
    <text evidence="3 10">Belongs to the ATPase gamma chain family.</text>
</comment>
<dbReference type="NCBIfam" id="TIGR01146">
    <property type="entry name" value="ATPsyn_F1gamma"/>
    <property type="match status" value="1"/>
</dbReference>
<dbReference type="PANTHER" id="PTHR11693">
    <property type="entry name" value="ATP SYNTHASE GAMMA CHAIN"/>
    <property type="match status" value="1"/>
</dbReference>
<comment type="subcellular location">
    <subcellularLocation>
        <location evidence="10">Cell membrane</location>
        <topology evidence="10">Peripheral membrane protein</topology>
    </subcellularLocation>
    <subcellularLocation>
        <location evidence="2">Membrane</location>
        <topology evidence="2">Peripheral membrane protein</topology>
    </subcellularLocation>
</comment>
<dbReference type="PANTHER" id="PTHR11693:SF22">
    <property type="entry name" value="ATP SYNTHASE SUBUNIT GAMMA, MITOCHONDRIAL"/>
    <property type="match status" value="1"/>
</dbReference>
<dbReference type="InterPro" id="IPR000131">
    <property type="entry name" value="ATP_synth_F1_gsu"/>
</dbReference>
<comment type="function">
    <text evidence="1 10">Produces ATP from ADP in the presence of a proton gradient across the membrane. The gamma chain is believed to be important in regulating ATPase activity and the flow of protons through the CF(0) complex.</text>
</comment>
<dbReference type="GO" id="GO:0005524">
    <property type="term" value="F:ATP binding"/>
    <property type="evidence" value="ECO:0007669"/>
    <property type="project" value="UniProtKB-UniRule"/>
</dbReference>
<dbReference type="PATRIC" id="fig|1629550.3.peg.675"/>
<evidence type="ECO:0000256" key="4">
    <source>
        <dbReference type="ARBA" id="ARBA00022448"/>
    </source>
</evidence>
<dbReference type="PROSITE" id="PS00153">
    <property type="entry name" value="ATPASE_GAMMA"/>
    <property type="match status" value="1"/>
</dbReference>
<dbReference type="EMBL" id="LBBT01000138">
    <property type="protein sequence ID" value="KKY01910.1"/>
    <property type="molecule type" value="Genomic_DNA"/>
</dbReference>
<dbReference type="SUPFAM" id="SSF52943">
    <property type="entry name" value="ATP synthase (F1-ATPase), gamma subunit"/>
    <property type="match status" value="1"/>
</dbReference>
<dbReference type="OrthoDB" id="9812769at2"/>
<evidence type="ECO:0000256" key="10">
    <source>
        <dbReference type="HAMAP-Rule" id="MF_00815"/>
    </source>
</evidence>
<evidence type="ECO:0000256" key="9">
    <source>
        <dbReference type="ARBA" id="ARBA00023310"/>
    </source>
</evidence>
<dbReference type="Proteomes" id="UP000034407">
    <property type="component" value="Unassembled WGS sequence"/>
</dbReference>
<gene>
    <name evidence="10" type="primary">atpG</name>
    <name evidence="11" type="ORF">VN21_06130</name>
</gene>
<accession>A0A0M3DH13</accession>
<evidence type="ECO:0000313" key="11">
    <source>
        <dbReference type="EMBL" id="KKY01910.1"/>
    </source>
</evidence>
<keyword evidence="12" id="KW-1185">Reference proteome</keyword>
<dbReference type="PRINTS" id="PR00126">
    <property type="entry name" value="ATPASEGAMMA"/>
</dbReference>
<evidence type="ECO:0000256" key="5">
    <source>
        <dbReference type="ARBA" id="ARBA00022781"/>
    </source>
</evidence>
<keyword evidence="6 10" id="KW-0406">Ion transport</keyword>
<dbReference type="GO" id="GO:0045259">
    <property type="term" value="C:proton-transporting ATP synthase complex"/>
    <property type="evidence" value="ECO:0007669"/>
    <property type="project" value="UniProtKB-KW"/>
</dbReference>
<dbReference type="InterPro" id="IPR023632">
    <property type="entry name" value="ATP_synth_F1_gsu_CS"/>
</dbReference>
<dbReference type="GO" id="GO:0046933">
    <property type="term" value="F:proton-transporting ATP synthase activity, rotational mechanism"/>
    <property type="evidence" value="ECO:0007669"/>
    <property type="project" value="UniProtKB-UniRule"/>
</dbReference>
<evidence type="ECO:0000256" key="6">
    <source>
        <dbReference type="ARBA" id="ARBA00023065"/>
    </source>
</evidence>
<dbReference type="Gene3D" id="3.40.1380.10">
    <property type="match status" value="1"/>
</dbReference>
<dbReference type="RefSeq" id="WP_046822500.1">
    <property type="nucleotide sequence ID" value="NZ_JBCLWQ010000002.1"/>
</dbReference>
<keyword evidence="8 10" id="KW-0139">CF(1)</keyword>
<organism evidence="11 12">
    <name type="scientific">Paraclostridium benzoelyticum</name>
    <dbReference type="NCBI Taxonomy" id="1629550"/>
    <lineage>
        <taxon>Bacteria</taxon>
        <taxon>Bacillati</taxon>
        <taxon>Bacillota</taxon>
        <taxon>Clostridia</taxon>
        <taxon>Peptostreptococcales</taxon>
        <taxon>Peptostreptococcaceae</taxon>
        <taxon>Paraclostridium</taxon>
    </lineage>
</organism>
<evidence type="ECO:0000313" key="12">
    <source>
        <dbReference type="Proteomes" id="UP000034407"/>
    </source>
</evidence>
<dbReference type="GO" id="GO:0042777">
    <property type="term" value="P:proton motive force-driven plasma membrane ATP synthesis"/>
    <property type="evidence" value="ECO:0007669"/>
    <property type="project" value="UniProtKB-UniRule"/>
</dbReference>
<name>A0A0M3DH13_9FIRM</name>
<dbReference type="CDD" id="cd12151">
    <property type="entry name" value="F1-ATPase_gamma"/>
    <property type="match status" value="1"/>
</dbReference>
<dbReference type="AlphaFoldDB" id="A0A0M3DH13"/>
<dbReference type="InterPro" id="IPR035968">
    <property type="entry name" value="ATP_synth_F1_ATPase_gsu"/>
</dbReference>
<dbReference type="GO" id="GO:0005886">
    <property type="term" value="C:plasma membrane"/>
    <property type="evidence" value="ECO:0007669"/>
    <property type="project" value="UniProtKB-SubCell"/>
</dbReference>
<comment type="subunit">
    <text evidence="10">F-type ATPases have 2 components, CF(1) - the catalytic core - and CF(0) - the membrane proton channel. CF(1) has five subunits: alpha(3), beta(3), gamma(1), delta(1), epsilon(1). CF(0) has three main subunits: a, b and c.</text>
</comment>
<sequence>MAGAGMKEIKTRIASVENTKQITKAMELVSSSKFRRAKEKAESSKAYFNTLKEAVENIAKSTSGVKSEFLKQREVKNRCYVVIAGDRGLAGGYNANVFKALAAETQGSKNVKVVTIGKKAKEFVSKRDFEVIGSIPSVENANYEDIMNISKTVMDSYQNGDIDEVKLIYTEFVSALSQEPRLVKLLPISIEANKGEEKKQSGAAVQYLPSADAVLGFIVPKYVSGMIYGGLAESYASEQAARRTAMESATDNANEMISNLELQYNRARQAAVTQEISEIVAGASSAQ</sequence>
<evidence type="ECO:0000256" key="3">
    <source>
        <dbReference type="ARBA" id="ARBA00007681"/>
    </source>
</evidence>
<keyword evidence="9 10" id="KW-0066">ATP synthesis</keyword>
<comment type="caution">
    <text evidence="11">The sequence shown here is derived from an EMBL/GenBank/DDBJ whole genome shotgun (WGS) entry which is preliminary data.</text>
</comment>
<dbReference type="Pfam" id="PF00231">
    <property type="entry name" value="ATP-synt"/>
    <property type="match status" value="1"/>
</dbReference>
<evidence type="ECO:0000256" key="2">
    <source>
        <dbReference type="ARBA" id="ARBA00004170"/>
    </source>
</evidence>
<dbReference type="Gene3D" id="1.10.287.80">
    <property type="entry name" value="ATP synthase, gamma subunit, helix hairpin domain"/>
    <property type="match status" value="1"/>
</dbReference>
<proteinExistence type="inferred from homology"/>
<evidence type="ECO:0000256" key="7">
    <source>
        <dbReference type="ARBA" id="ARBA00023136"/>
    </source>
</evidence>
<evidence type="ECO:0000256" key="1">
    <source>
        <dbReference type="ARBA" id="ARBA00003456"/>
    </source>
</evidence>
<protein>
    <recommendedName>
        <fullName evidence="10">ATP synthase gamma chain</fullName>
    </recommendedName>
    <alternativeName>
        <fullName evidence="10">ATP synthase F1 sector gamma subunit</fullName>
    </alternativeName>
    <alternativeName>
        <fullName evidence="10">F-ATPase gamma subunit</fullName>
    </alternativeName>
</protein>
<keyword evidence="4 10" id="KW-0813">Transport</keyword>
<dbReference type="HAMAP" id="MF_00815">
    <property type="entry name" value="ATP_synth_gamma_bact"/>
    <property type="match status" value="1"/>
</dbReference>
<keyword evidence="7 10" id="KW-0472">Membrane</keyword>
<keyword evidence="10" id="KW-1003">Cell membrane</keyword>
<reference evidence="11 12" key="1">
    <citation type="submission" date="2015-04" db="EMBL/GenBank/DDBJ databases">
        <title>Microcin producing Clostridium sp. JC272T.</title>
        <authorList>
            <person name="Jyothsna T."/>
            <person name="Sasikala C."/>
            <person name="Ramana C."/>
        </authorList>
    </citation>
    <scope>NUCLEOTIDE SEQUENCE [LARGE SCALE GENOMIC DNA]</scope>
    <source>
        <strain evidence="11 12">JC272</strain>
    </source>
</reference>
<keyword evidence="5 10" id="KW-0375">Hydrogen ion transport</keyword>